<evidence type="ECO:0000259" key="2">
    <source>
        <dbReference type="Pfam" id="PF16113"/>
    </source>
</evidence>
<proteinExistence type="predicted"/>
<dbReference type="CDD" id="cd06558">
    <property type="entry name" value="crotonase-like"/>
    <property type="match status" value="1"/>
</dbReference>
<dbReference type="InterPro" id="IPR045004">
    <property type="entry name" value="ECH_dom"/>
</dbReference>
<sequence length="107" mass="11305">MTGESDEILTRIDDGVGIVTLNRPKAINSLTQTMVNAFSAVLSEWEHDDAVRSVVLEGAGERGCAPAAMLWRSTTVPAPMALRHGGSGATSTCSTRRSAASPSRMCR</sequence>
<dbReference type="InterPro" id="IPR029045">
    <property type="entry name" value="ClpP/crotonase-like_dom_sf"/>
</dbReference>
<name>X8AD49_MYCXE</name>
<evidence type="ECO:0000256" key="1">
    <source>
        <dbReference type="SAM" id="MobiDB-lite"/>
    </source>
</evidence>
<dbReference type="Gene3D" id="3.90.226.10">
    <property type="entry name" value="2-enoyl-CoA Hydratase, Chain A, domain 1"/>
    <property type="match status" value="1"/>
</dbReference>
<comment type="caution">
    <text evidence="3">The sequence shown here is derived from an EMBL/GenBank/DDBJ whole genome shotgun (WGS) entry which is preliminary data.</text>
</comment>
<reference evidence="3" key="1">
    <citation type="submission" date="2014-01" db="EMBL/GenBank/DDBJ databases">
        <authorList>
            <person name="Brown-Elliot B."/>
            <person name="Wallace R."/>
            <person name="Lenaerts A."/>
            <person name="Ordway D."/>
            <person name="DeGroote M.A."/>
            <person name="Parker T."/>
            <person name="Sizemore C."/>
            <person name="Tallon L.J."/>
            <person name="Sadzewicz L.K."/>
            <person name="Sengamalay N."/>
            <person name="Fraser C.M."/>
            <person name="Hine E."/>
            <person name="Shefchek K.A."/>
            <person name="Das S.P."/>
            <person name="Tettelin H."/>
        </authorList>
    </citation>
    <scope>NUCLEOTIDE SEQUENCE [LARGE SCALE GENOMIC DNA]</scope>
    <source>
        <strain evidence="3">4042</strain>
    </source>
</reference>
<gene>
    <name evidence="3" type="ORF">I553_4115</name>
</gene>
<dbReference type="Pfam" id="PF16113">
    <property type="entry name" value="ECH_2"/>
    <property type="match status" value="1"/>
</dbReference>
<dbReference type="EMBL" id="JAOB01000060">
    <property type="protein sequence ID" value="EUA29862.1"/>
    <property type="molecule type" value="Genomic_DNA"/>
</dbReference>
<accession>X8AD49</accession>
<feature type="compositionally biased region" description="Low complexity" evidence="1">
    <location>
        <begin position="89"/>
        <end position="107"/>
    </location>
</feature>
<evidence type="ECO:0000313" key="3">
    <source>
        <dbReference type="EMBL" id="EUA29862.1"/>
    </source>
</evidence>
<dbReference type="GO" id="GO:0016853">
    <property type="term" value="F:isomerase activity"/>
    <property type="evidence" value="ECO:0007669"/>
    <property type="project" value="UniProtKB-KW"/>
</dbReference>
<dbReference type="SUPFAM" id="SSF52096">
    <property type="entry name" value="ClpP/crotonase"/>
    <property type="match status" value="1"/>
</dbReference>
<protein>
    <submittedName>
        <fullName evidence="3">Enoyl-CoA hydratase/isomerase family protein</fullName>
    </submittedName>
</protein>
<dbReference type="PATRIC" id="fig|1299334.3.peg.5806"/>
<feature type="region of interest" description="Disordered" evidence="1">
    <location>
        <begin position="82"/>
        <end position="107"/>
    </location>
</feature>
<organism evidence="3">
    <name type="scientific">Mycobacterium xenopi 4042</name>
    <dbReference type="NCBI Taxonomy" id="1299334"/>
    <lineage>
        <taxon>Bacteria</taxon>
        <taxon>Bacillati</taxon>
        <taxon>Actinomycetota</taxon>
        <taxon>Actinomycetes</taxon>
        <taxon>Mycobacteriales</taxon>
        <taxon>Mycobacteriaceae</taxon>
        <taxon>Mycobacterium</taxon>
    </lineage>
</organism>
<keyword evidence="3" id="KW-0413">Isomerase</keyword>
<dbReference type="AlphaFoldDB" id="X8AD49"/>
<feature type="domain" description="Enoyl-CoA hydratase/isomerase" evidence="2">
    <location>
        <begin position="16"/>
        <end position="63"/>
    </location>
</feature>